<dbReference type="InterPro" id="IPR018261">
    <property type="entry name" value="Ribosomal_bL27_CS"/>
</dbReference>
<evidence type="ECO:0000256" key="1">
    <source>
        <dbReference type="ARBA" id="ARBA00010797"/>
    </source>
</evidence>
<proteinExistence type="inferred from homology"/>
<evidence type="ECO:0000256" key="4">
    <source>
        <dbReference type="ARBA" id="ARBA00035175"/>
    </source>
</evidence>
<evidence type="ECO:0000256" key="2">
    <source>
        <dbReference type="ARBA" id="ARBA00022980"/>
    </source>
</evidence>
<evidence type="ECO:0000256" key="3">
    <source>
        <dbReference type="ARBA" id="ARBA00023274"/>
    </source>
</evidence>
<evidence type="ECO:0000313" key="7">
    <source>
        <dbReference type="EMBL" id="PIS22598.1"/>
    </source>
</evidence>
<dbReference type="InterPro" id="IPR001684">
    <property type="entry name" value="Ribosomal_bL27"/>
</dbReference>
<name>A0A2H0XEQ2_UNCKA</name>
<gene>
    <name evidence="7" type="ORF">COT50_01085</name>
</gene>
<dbReference type="AlphaFoldDB" id="A0A2H0XEQ2"/>
<dbReference type="Gene3D" id="2.40.50.100">
    <property type="match status" value="1"/>
</dbReference>
<reference evidence="8" key="1">
    <citation type="submission" date="2017-09" db="EMBL/GenBank/DDBJ databases">
        <title>Depth-based differentiation of microbial function through sediment-hosted aquifers and enrichment of novel symbionts in the deep terrestrial subsurface.</title>
        <authorList>
            <person name="Probst A.J."/>
            <person name="Ladd B."/>
            <person name="Jarett J.K."/>
            <person name="Geller-Mcgrath D.E."/>
            <person name="Sieber C.M.K."/>
            <person name="Emerson J.B."/>
            <person name="Anantharaman K."/>
            <person name="Thomas B.C."/>
            <person name="Malmstrom R."/>
            <person name="Stieglmeier M."/>
            <person name="Klingl A."/>
            <person name="Woyke T."/>
            <person name="Ryan C.M."/>
            <person name="Banfield J.F."/>
        </authorList>
    </citation>
    <scope>NUCLEOTIDE SEQUENCE [LARGE SCALE GENOMIC DNA]</scope>
</reference>
<dbReference type="PROSITE" id="PS00831">
    <property type="entry name" value="RIBOSOMAL_L27"/>
    <property type="match status" value="1"/>
</dbReference>
<feature type="region of interest" description="Disordered" evidence="6">
    <location>
        <begin position="1"/>
        <end position="24"/>
    </location>
</feature>
<keyword evidence="2 7" id="KW-0689">Ribosomal protein</keyword>
<dbReference type="GO" id="GO:0003735">
    <property type="term" value="F:structural constituent of ribosome"/>
    <property type="evidence" value="ECO:0007669"/>
    <property type="project" value="InterPro"/>
</dbReference>
<comment type="similarity">
    <text evidence="1">Belongs to the bacterial ribosomal protein bL27 family.</text>
</comment>
<accession>A0A2H0XEQ2</accession>
<dbReference type="Proteomes" id="UP000231252">
    <property type="component" value="Unassembled WGS sequence"/>
</dbReference>
<dbReference type="SUPFAM" id="SSF110324">
    <property type="entry name" value="Ribosomal L27 protein-like"/>
    <property type="match status" value="1"/>
</dbReference>
<evidence type="ECO:0000313" key="8">
    <source>
        <dbReference type="Proteomes" id="UP000231252"/>
    </source>
</evidence>
<dbReference type="GO" id="GO:0006412">
    <property type="term" value="P:translation"/>
    <property type="evidence" value="ECO:0007669"/>
    <property type="project" value="InterPro"/>
</dbReference>
<sequence length="84" mass="9087">MAHKTATASKATQKGNVAGKRLGVKRSHGQGVKIGQIIVRQRGRSFIAGESVRMGKDFTLYSVGNGRVNFANYLGRRKRVSVVA</sequence>
<evidence type="ECO:0000256" key="5">
    <source>
        <dbReference type="ARBA" id="ARBA00035477"/>
    </source>
</evidence>
<dbReference type="Pfam" id="PF01016">
    <property type="entry name" value="Ribosomal_L27"/>
    <property type="match status" value="1"/>
</dbReference>
<feature type="compositionally biased region" description="Polar residues" evidence="6">
    <location>
        <begin position="1"/>
        <end position="15"/>
    </location>
</feature>
<dbReference type="PANTHER" id="PTHR15893:SF0">
    <property type="entry name" value="LARGE RIBOSOMAL SUBUNIT PROTEIN BL27M"/>
    <property type="match status" value="1"/>
</dbReference>
<organism evidence="7 8">
    <name type="scientific">candidate division WWE3 bacterium CG08_land_8_20_14_0_20_41_10</name>
    <dbReference type="NCBI Taxonomy" id="1975085"/>
    <lineage>
        <taxon>Bacteria</taxon>
        <taxon>Katanobacteria</taxon>
    </lineage>
</organism>
<keyword evidence="3" id="KW-0687">Ribonucleoprotein</keyword>
<dbReference type="PANTHER" id="PTHR15893">
    <property type="entry name" value="RIBOSOMAL PROTEIN L27"/>
    <property type="match status" value="1"/>
</dbReference>
<comment type="caution">
    <text evidence="7">The sequence shown here is derived from an EMBL/GenBank/DDBJ whole genome shotgun (WGS) entry which is preliminary data.</text>
</comment>
<dbReference type="PRINTS" id="PR00063">
    <property type="entry name" value="RIBOSOMALL27"/>
</dbReference>
<dbReference type="GO" id="GO:1990904">
    <property type="term" value="C:ribonucleoprotein complex"/>
    <property type="evidence" value="ECO:0007669"/>
    <property type="project" value="UniProtKB-KW"/>
</dbReference>
<evidence type="ECO:0000256" key="6">
    <source>
        <dbReference type="SAM" id="MobiDB-lite"/>
    </source>
</evidence>
<dbReference type="EMBL" id="PEYU01000018">
    <property type="protein sequence ID" value="PIS22598.1"/>
    <property type="molecule type" value="Genomic_DNA"/>
</dbReference>
<protein>
    <recommendedName>
        <fullName evidence="4">Large ribosomal subunit protein bL27</fullName>
    </recommendedName>
    <alternativeName>
        <fullName evidence="5">50S ribosomal protein L27</fullName>
    </alternativeName>
</protein>
<dbReference type="GO" id="GO:0005840">
    <property type="term" value="C:ribosome"/>
    <property type="evidence" value="ECO:0007669"/>
    <property type="project" value="UniProtKB-KW"/>
</dbReference>